<dbReference type="Pfam" id="PF10376">
    <property type="entry name" value="Mei5"/>
    <property type="match status" value="1"/>
</dbReference>
<evidence type="ECO:0000256" key="3">
    <source>
        <dbReference type="ARBA" id="ARBA00022763"/>
    </source>
</evidence>
<organism evidence="7 8">
    <name type="scientific">Trichogramma kaykai</name>
    <dbReference type="NCBI Taxonomy" id="54128"/>
    <lineage>
        <taxon>Eukaryota</taxon>
        <taxon>Metazoa</taxon>
        <taxon>Ecdysozoa</taxon>
        <taxon>Arthropoda</taxon>
        <taxon>Hexapoda</taxon>
        <taxon>Insecta</taxon>
        <taxon>Pterygota</taxon>
        <taxon>Neoptera</taxon>
        <taxon>Endopterygota</taxon>
        <taxon>Hymenoptera</taxon>
        <taxon>Apocrita</taxon>
        <taxon>Proctotrupomorpha</taxon>
        <taxon>Chalcidoidea</taxon>
        <taxon>Trichogrammatidae</taxon>
        <taxon>Trichogramma</taxon>
    </lineage>
</organism>
<keyword evidence="3" id="KW-0227">DNA damage</keyword>
<comment type="similarity">
    <text evidence="2">Belongs to the SFR1/MEI5 family.</text>
</comment>
<dbReference type="GO" id="GO:0006281">
    <property type="term" value="P:DNA repair"/>
    <property type="evidence" value="ECO:0007669"/>
    <property type="project" value="UniProtKB-KW"/>
</dbReference>
<keyword evidence="8" id="KW-1185">Reference proteome</keyword>
<evidence type="ECO:0000256" key="2">
    <source>
        <dbReference type="ARBA" id="ARBA00008729"/>
    </source>
</evidence>
<dbReference type="EMBL" id="JBJJXI010000123">
    <property type="protein sequence ID" value="KAL3389465.1"/>
    <property type="molecule type" value="Genomic_DNA"/>
</dbReference>
<reference evidence="7 8" key="1">
    <citation type="journal article" date="2024" name="bioRxiv">
        <title>A reference genome for Trichogramma kaykai: A tiny desert-dwelling parasitoid wasp with competing sex-ratio distorters.</title>
        <authorList>
            <person name="Culotta J."/>
            <person name="Lindsey A.R."/>
        </authorList>
    </citation>
    <scope>NUCLEOTIDE SEQUENCE [LARGE SCALE GENOMIC DNA]</scope>
    <source>
        <strain evidence="7 8">KSX58</strain>
    </source>
</reference>
<dbReference type="Gene3D" id="6.10.140.1020">
    <property type="match status" value="1"/>
</dbReference>
<keyword evidence="5" id="KW-0539">Nucleus</keyword>
<evidence type="ECO:0000256" key="1">
    <source>
        <dbReference type="ARBA" id="ARBA00004123"/>
    </source>
</evidence>
<evidence type="ECO:0000313" key="7">
    <source>
        <dbReference type="EMBL" id="KAL3389465.1"/>
    </source>
</evidence>
<comment type="caution">
    <text evidence="7">The sequence shown here is derived from an EMBL/GenBank/DDBJ whole genome shotgun (WGS) entry which is preliminary data.</text>
</comment>
<gene>
    <name evidence="7" type="ORF">TKK_015678</name>
</gene>
<name>A0ABD2W8Q7_9HYME</name>
<protein>
    <recommendedName>
        <fullName evidence="9">Meiosis protein 5 homolog</fullName>
    </recommendedName>
</protein>
<evidence type="ECO:0000313" key="8">
    <source>
        <dbReference type="Proteomes" id="UP001627154"/>
    </source>
</evidence>
<proteinExistence type="inferred from homology"/>
<evidence type="ECO:0000256" key="6">
    <source>
        <dbReference type="SAM" id="MobiDB-lite"/>
    </source>
</evidence>
<feature type="compositionally biased region" description="Polar residues" evidence="6">
    <location>
        <begin position="1"/>
        <end position="11"/>
    </location>
</feature>
<dbReference type="Proteomes" id="UP001627154">
    <property type="component" value="Unassembled WGS sequence"/>
</dbReference>
<dbReference type="InterPro" id="IPR018468">
    <property type="entry name" value="SFR1/Mei5"/>
</dbReference>
<evidence type="ECO:0000256" key="5">
    <source>
        <dbReference type="ARBA" id="ARBA00023242"/>
    </source>
</evidence>
<sequence>MLRTPLKNSKGVNKPFKSPFESPLVNVDSDVKRNSCTKSIPNKKIEAKRVLLLDDSIKECKKRKLKDDIKLESQSIVQIPEHDLTKRDLQMLKRKIFEMRQELDRLKSRERCTKKNNPKELKISISTWKLACQTALETLCFELTERNGQSCSISNVLETLNIPASIVGYSEKEDSFT</sequence>
<feature type="region of interest" description="Disordered" evidence="6">
    <location>
        <begin position="1"/>
        <end position="20"/>
    </location>
</feature>
<evidence type="ECO:0008006" key="9">
    <source>
        <dbReference type="Google" id="ProtNLM"/>
    </source>
</evidence>
<comment type="subcellular location">
    <subcellularLocation>
        <location evidence="1">Nucleus</location>
    </subcellularLocation>
</comment>
<accession>A0ABD2W8Q7</accession>
<dbReference type="GO" id="GO:0005634">
    <property type="term" value="C:nucleus"/>
    <property type="evidence" value="ECO:0007669"/>
    <property type="project" value="UniProtKB-SubCell"/>
</dbReference>
<dbReference type="AlphaFoldDB" id="A0ABD2W8Q7"/>
<keyword evidence="4" id="KW-0234">DNA repair</keyword>
<evidence type="ECO:0000256" key="4">
    <source>
        <dbReference type="ARBA" id="ARBA00023204"/>
    </source>
</evidence>